<proteinExistence type="predicted"/>
<sequence length="47" mass="5820">MDRFIILLNVNFTYNIPHIEKRISFFTKKMLVKNNFDPSLARLFYYF</sequence>
<dbReference type="STRING" id="1123265.GCA_000686625_00953"/>
<dbReference type="Proteomes" id="UP000308196">
    <property type="component" value="Chromosome"/>
</dbReference>
<organism evidence="1 2">
    <name type="scientific">Sphingobacterium thalpophilum</name>
    <dbReference type="NCBI Taxonomy" id="259"/>
    <lineage>
        <taxon>Bacteria</taxon>
        <taxon>Pseudomonadati</taxon>
        <taxon>Bacteroidota</taxon>
        <taxon>Sphingobacteriia</taxon>
        <taxon>Sphingobacteriales</taxon>
        <taxon>Sphingobacteriaceae</taxon>
        <taxon>Sphingobacterium</taxon>
    </lineage>
</organism>
<evidence type="ECO:0000313" key="2">
    <source>
        <dbReference type="Proteomes" id="UP000308196"/>
    </source>
</evidence>
<protein>
    <submittedName>
        <fullName evidence="1">Uncharacterized protein</fullName>
    </submittedName>
</protein>
<evidence type="ECO:0000313" key="1">
    <source>
        <dbReference type="EMBL" id="VTR38809.1"/>
    </source>
</evidence>
<name>A0A4U9V210_9SPHI</name>
<gene>
    <name evidence="1" type="ORF">NCTC11429_02085</name>
</gene>
<dbReference type="EMBL" id="LR590484">
    <property type="protein sequence ID" value="VTR38809.1"/>
    <property type="molecule type" value="Genomic_DNA"/>
</dbReference>
<accession>A0A4U9V210</accession>
<dbReference type="KEGG" id="stha:NCTC11429_02085"/>
<reference evidence="1 2" key="1">
    <citation type="submission" date="2019-05" db="EMBL/GenBank/DDBJ databases">
        <authorList>
            <consortium name="Pathogen Informatics"/>
        </authorList>
    </citation>
    <scope>NUCLEOTIDE SEQUENCE [LARGE SCALE GENOMIC DNA]</scope>
    <source>
        <strain evidence="1 2">NCTC11429</strain>
    </source>
</reference>
<dbReference type="AlphaFoldDB" id="A0A4U9V210"/>